<dbReference type="EMBL" id="JAQNDN010000014">
    <property type="protein sequence ID" value="MDC0671181.1"/>
    <property type="molecule type" value="Genomic_DNA"/>
</dbReference>
<evidence type="ECO:0000256" key="1">
    <source>
        <dbReference type="SAM" id="MobiDB-lite"/>
    </source>
</evidence>
<protein>
    <recommendedName>
        <fullName evidence="4">Right handed beta helix domain-containing protein</fullName>
    </recommendedName>
</protein>
<sequence>MRTLSVVLGAGALIGFGGGCFITNTSHCGFHQDGSNNPCPADLVCNVCAADNNGCVPKAEADAIPMQCRDNGGTTTETPTQGTEPTVGPTSLPTEPTTVTTTETTTTTTAGPTTEPVDTTTDTSTTEAPSTTMMVECDPTNLNDMACGEQYCVADDQCGWCTSLPADKTCADVDEDTPACDQQSGKCVQCTEDEPQACSGSTPVCDDETNTCVPCTEHSQCATACDIQEGECFPDDPESIFYVQGSISDCQNKDGKSAQSPFCDFSSIQWDTVAKATIRLMPSATSPQSLTVPDGKAVALVREGMQPPEINGLDIGGPTLVVSPNSRLYISGIKLRFSTPTGYIVRCAAGAFYAHDSFWEGNGTHGSKALEASSCNTFIHRSRIIRCGAGIQASSGTLLVENSFIMQNGVGGFSAFNLINNVQARITYSTIGLNKVVNSASTFMCTGNGQNITVRNSAVVGLAPLTNCKEEMGQILLFQNGTKEEVPDIAAANALMSQWFNPQQLDVYTPKNDGPLKGMATWEQGDPKFDFFMAAIPTDEPSYAGARQPL</sequence>
<proteinExistence type="predicted"/>
<reference evidence="2 3" key="1">
    <citation type="submission" date="2022-11" db="EMBL/GenBank/DDBJ databases">
        <title>Minimal conservation of predation-associated metabolite biosynthetic gene clusters underscores biosynthetic potential of Myxococcota including descriptions for ten novel species: Archangium lansinium sp. nov., Myxococcus landrumus sp. nov., Nannocystis bai.</title>
        <authorList>
            <person name="Ahearne A."/>
            <person name="Stevens C."/>
            <person name="Dowd S."/>
        </authorList>
    </citation>
    <scope>NUCLEOTIDE SEQUENCE [LARGE SCALE GENOMIC DNA]</scope>
    <source>
        <strain evidence="2 3">NCELM</strain>
    </source>
</reference>
<accession>A0ABT5BDV7</accession>
<dbReference type="RefSeq" id="WP_272001271.1">
    <property type="nucleotide sequence ID" value="NZ_JAQNDN010000014.1"/>
</dbReference>
<name>A0ABT5BDV7_9BACT</name>
<organism evidence="2 3">
    <name type="scientific">Nannocystis radixulma</name>
    <dbReference type="NCBI Taxonomy" id="2995305"/>
    <lineage>
        <taxon>Bacteria</taxon>
        <taxon>Pseudomonadati</taxon>
        <taxon>Myxococcota</taxon>
        <taxon>Polyangia</taxon>
        <taxon>Nannocystales</taxon>
        <taxon>Nannocystaceae</taxon>
        <taxon>Nannocystis</taxon>
    </lineage>
</organism>
<evidence type="ECO:0000313" key="2">
    <source>
        <dbReference type="EMBL" id="MDC0671181.1"/>
    </source>
</evidence>
<comment type="caution">
    <text evidence="2">The sequence shown here is derived from an EMBL/GenBank/DDBJ whole genome shotgun (WGS) entry which is preliminary data.</text>
</comment>
<dbReference type="Proteomes" id="UP001217838">
    <property type="component" value="Unassembled WGS sequence"/>
</dbReference>
<dbReference type="InterPro" id="IPR011050">
    <property type="entry name" value="Pectin_lyase_fold/virulence"/>
</dbReference>
<keyword evidence="3" id="KW-1185">Reference proteome</keyword>
<feature type="region of interest" description="Disordered" evidence="1">
    <location>
        <begin position="68"/>
        <end position="129"/>
    </location>
</feature>
<feature type="compositionally biased region" description="Low complexity" evidence="1">
    <location>
        <begin position="72"/>
        <end position="129"/>
    </location>
</feature>
<gene>
    <name evidence="2" type="ORF">POL58_25720</name>
</gene>
<dbReference type="SUPFAM" id="SSF51126">
    <property type="entry name" value="Pectin lyase-like"/>
    <property type="match status" value="1"/>
</dbReference>
<dbReference type="PROSITE" id="PS51257">
    <property type="entry name" value="PROKAR_LIPOPROTEIN"/>
    <property type="match status" value="1"/>
</dbReference>
<evidence type="ECO:0000313" key="3">
    <source>
        <dbReference type="Proteomes" id="UP001217838"/>
    </source>
</evidence>
<evidence type="ECO:0008006" key="4">
    <source>
        <dbReference type="Google" id="ProtNLM"/>
    </source>
</evidence>